<protein>
    <submittedName>
        <fullName evidence="1">Uncharacterized protein</fullName>
    </submittedName>
</protein>
<name>A0AAD4DRF3_9AGAM</name>
<gene>
    <name evidence="1" type="ORF">F5891DRAFT_157713</name>
</gene>
<dbReference type="GeneID" id="64665005"/>
<sequence>MNMFLLGSAVPNCRMIHSHPLRFSHTNLSSALTVTRLSFRICPLCLMGIHSNKVLGLHKFAKNIAEPTASDTYLATYDIVRGDTIKKRVLDSNTIFRKNEASDRARQILINVQYDTARMRTVLNKHLKAKIICPIFVAMYMFFLIEGQVE</sequence>
<dbReference type="RefSeq" id="XP_041217315.1">
    <property type="nucleotide sequence ID" value="XM_041370707.1"/>
</dbReference>
<dbReference type="EMBL" id="JABBWK010000169">
    <property type="protein sequence ID" value="KAG1888996.1"/>
    <property type="molecule type" value="Genomic_DNA"/>
</dbReference>
<comment type="caution">
    <text evidence="1">The sequence shown here is derived from an EMBL/GenBank/DDBJ whole genome shotgun (WGS) entry which is preliminary data.</text>
</comment>
<accession>A0AAD4DRF3</accession>
<dbReference type="Proteomes" id="UP001195769">
    <property type="component" value="Unassembled WGS sequence"/>
</dbReference>
<proteinExistence type="predicted"/>
<keyword evidence="2" id="KW-1185">Reference proteome</keyword>
<dbReference type="AlphaFoldDB" id="A0AAD4DRF3"/>
<evidence type="ECO:0000313" key="2">
    <source>
        <dbReference type="Proteomes" id="UP001195769"/>
    </source>
</evidence>
<reference evidence="1" key="1">
    <citation type="journal article" date="2020" name="New Phytol.">
        <title>Comparative genomics reveals dynamic genome evolution in host specialist ectomycorrhizal fungi.</title>
        <authorList>
            <person name="Lofgren L.A."/>
            <person name="Nguyen N.H."/>
            <person name="Vilgalys R."/>
            <person name="Ruytinx J."/>
            <person name="Liao H.L."/>
            <person name="Branco S."/>
            <person name="Kuo A."/>
            <person name="LaButti K."/>
            <person name="Lipzen A."/>
            <person name="Andreopoulos W."/>
            <person name="Pangilinan J."/>
            <person name="Riley R."/>
            <person name="Hundley H."/>
            <person name="Na H."/>
            <person name="Barry K."/>
            <person name="Grigoriev I.V."/>
            <person name="Stajich J.E."/>
            <person name="Kennedy P.G."/>
        </authorList>
    </citation>
    <scope>NUCLEOTIDE SEQUENCE</scope>
    <source>
        <strain evidence="1">FC203</strain>
    </source>
</reference>
<organism evidence="1 2">
    <name type="scientific">Suillus fuscotomentosus</name>
    <dbReference type="NCBI Taxonomy" id="1912939"/>
    <lineage>
        <taxon>Eukaryota</taxon>
        <taxon>Fungi</taxon>
        <taxon>Dikarya</taxon>
        <taxon>Basidiomycota</taxon>
        <taxon>Agaricomycotina</taxon>
        <taxon>Agaricomycetes</taxon>
        <taxon>Agaricomycetidae</taxon>
        <taxon>Boletales</taxon>
        <taxon>Suillineae</taxon>
        <taxon>Suillaceae</taxon>
        <taxon>Suillus</taxon>
    </lineage>
</organism>
<evidence type="ECO:0000313" key="1">
    <source>
        <dbReference type="EMBL" id="KAG1888996.1"/>
    </source>
</evidence>